<sequence length="396" mass="45643">MRCSIYIIVASVFFLTVSTARVSAQDIEAHKAEKARLEEEIALINRQLEANTSRQKDNTRQLQLIRRKINNRQSIVNEIDAQIRDYDLSITRTRQKINVMEDEMDTLVVYYERLVRVAYRNRDSRLWFAYILAGDNIVQTYRRYIYFKNLSTSLDSRAEEIKELENSLTLEKERLEVLRSESVDAKNDRIKEISALRDEEANARKAEDRLKKDRRNFEKQLAEKNRQVEALNAEIKRLVELAMKEKAGGGGKETAKIDYALSGEFSKNKGRIPWPTDSHAVIEGFGQHYHPVFKGVKMPYNYGVNIVTDTRAVVRCVFDGVVKQVVVMPGYNQCVLVQHGDYFTFYCKLGSVSVKSGQAIEAGEVLGTVDTINGDTIFHFQIWNGQTPQDPEQWLR</sequence>
<reference evidence="5" key="2">
    <citation type="journal article" date="2021" name="PeerJ">
        <title>Extensive microbial diversity within the chicken gut microbiome revealed by metagenomics and culture.</title>
        <authorList>
            <person name="Gilroy R."/>
            <person name="Ravi A."/>
            <person name="Getino M."/>
            <person name="Pursley I."/>
            <person name="Horton D.L."/>
            <person name="Alikhan N.F."/>
            <person name="Baker D."/>
            <person name="Gharbi K."/>
            <person name="Hall N."/>
            <person name="Watson M."/>
            <person name="Adriaenssens E.M."/>
            <person name="Foster-Nyarko E."/>
            <person name="Jarju S."/>
            <person name="Secka A."/>
            <person name="Antonio M."/>
            <person name="Oren A."/>
            <person name="Chaudhuri R.R."/>
            <person name="La Ragione R."/>
            <person name="Hildebrand F."/>
            <person name="Pallen M.J."/>
        </authorList>
    </citation>
    <scope>NUCLEOTIDE SEQUENCE</scope>
    <source>
        <strain evidence="5">B1-8020</strain>
    </source>
</reference>
<dbReference type="SUPFAM" id="SSF51261">
    <property type="entry name" value="Duplicated hybrid motif"/>
    <property type="match status" value="1"/>
</dbReference>
<dbReference type="InterPro" id="IPR050570">
    <property type="entry name" value="Cell_wall_metabolism_enzyme"/>
</dbReference>
<dbReference type="CDD" id="cd12797">
    <property type="entry name" value="M23_peptidase"/>
    <property type="match status" value="1"/>
</dbReference>
<evidence type="ECO:0000256" key="2">
    <source>
        <dbReference type="SAM" id="Coils"/>
    </source>
</evidence>
<dbReference type="GO" id="GO:0004222">
    <property type="term" value="F:metalloendopeptidase activity"/>
    <property type="evidence" value="ECO:0007669"/>
    <property type="project" value="TreeGrafter"/>
</dbReference>
<organism evidence="5 6">
    <name type="scientific">Candidatus Merdivivens pullicola</name>
    <dbReference type="NCBI Taxonomy" id="2840872"/>
    <lineage>
        <taxon>Bacteria</taxon>
        <taxon>Pseudomonadati</taxon>
        <taxon>Bacteroidota</taxon>
        <taxon>Bacteroidia</taxon>
        <taxon>Bacteroidales</taxon>
        <taxon>Muribaculaceae</taxon>
        <taxon>Muribaculaceae incertae sedis</taxon>
        <taxon>Candidatus Merdivivens</taxon>
    </lineage>
</organism>
<proteinExistence type="predicted"/>
<dbReference type="Gene3D" id="6.10.250.3150">
    <property type="match status" value="1"/>
</dbReference>
<comment type="caution">
    <text evidence="5">The sequence shown here is derived from an EMBL/GenBank/DDBJ whole genome shotgun (WGS) entry which is preliminary data.</text>
</comment>
<keyword evidence="2" id="KW-0175">Coiled coil</keyword>
<protein>
    <submittedName>
        <fullName evidence="5">Peptidoglycan DD-metalloendopeptidase family protein</fullName>
    </submittedName>
</protein>
<evidence type="ECO:0000313" key="6">
    <source>
        <dbReference type="Proteomes" id="UP000823604"/>
    </source>
</evidence>
<accession>A0A9D9NGV3</accession>
<dbReference type="InterPro" id="IPR016047">
    <property type="entry name" value="M23ase_b-sheet_dom"/>
</dbReference>
<dbReference type="EMBL" id="JADIMA010000045">
    <property type="protein sequence ID" value="MBO8472982.1"/>
    <property type="molecule type" value="Genomic_DNA"/>
</dbReference>
<dbReference type="Proteomes" id="UP000823604">
    <property type="component" value="Unassembled WGS sequence"/>
</dbReference>
<feature type="signal peptide" evidence="3">
    <location>
        <begin position="1"/>
        <end position="24"/>
    </location>
</feature>
<evidence type="ECO:0000256" key="3">
    <source>
        <dbReference type="SAM" id="SignalP"/>
    </source>
</evidence>
<evidence type="ECO:0000259" key="4">
    <source>
        <dbReference type="Pfam" id="PF01551"/>
    </source>
</evidence>
<evidence type="ECO:0000256" key="1">
    <source>
        <dbReference type="ARBA" id="ARBA00022729"/>
    </source>
</evidence>
<dbReference type="AlphaFoldDB" id="A0A9D9NGV3"/>
<evidence type="ECO:0000313" key="5">
    <source>
        <dbReference type="EMBL" id="MBO8472982.1"/>
    </source>
</evidence>
<reference evidence="5" key="1">
    <citation type="submission" date="2020-10" db="EMBL/GenBank/DDBJ databases">
        <authorList>
            <person name="Gilroy R."/>
        </authorList>
    </citation>
    <scope>NUCLEOTIDE SEQUENCE</scope>
    <source>
        <strain evidence="5">B1-8020</strain>
    </source>
</reference>
<dbReference type="InterPro" id="IPR011055">
    <property type="entry name" value="Dup_hybrid_motif"/>
</dbReference>
<dbReference type="Gene3D" id="2.70.70.10">
    <property type="entry name" value="Glucose Permease (Domain IIA)"/>
    <property type="match status" value="1"/>
</dbReference>
<dbReference type="PANTHER" id="PTHR21666">
    <property type="entry name" value="PEPTIDASE-RELATED"/>
    <property type="match status" value="1"/>
</dbReference>
<gene>
    <name evidence="5" type="ORF">IAB81_05075</name>
</gene>
<feature type="chain" id="PRO_5038768154" evidence="3">
    <location>
        <begin position="25"/>
        <end position="396"/>
    </location>
</feature>
<feature type="domain" description="M23ase beta-sheet core" evidence="4">
    <location>
        <begin position="301"/>
        <end position="391"/>
    </location>
</feature>
<keyword evidence="1 3" id="KW-0732">Signal</keyword>
<feature type="coiled-coil region" evidence="2">
    <location>
        <begin position="147"/>
        <end position="241"/>
    </location>
</feature>
<dbReference type="Pfam" id="PF01551">
    <property type="entry name" value="Peptidase_M23"/>
    <property type="match status" value="1"/>
</dbReference>
<feature type="coiled-coil region" evidence="2">
    <location>
        <begin position="20"/>
        <end position="54"/>
    </location>
</feature>
<name>A0A9D9NGV3_9BACT</name>
<dbReference type="PANTHER" id="PTHR21666:SF289">
    <property type="entry name" value="L-ALA--D-GLU ENDOPEPTIDASE"/>
    <property type="match status" value="1"/>
</dbReference>